<dbReference type="Proteomes" id="UP000325577">
    <property type="component" value="Linkage Group LG21"/>
</dbReference>
<evidence type="ECO:0000256" key="3">
    <source>
        <dbReference type="ARBA" id="ARBA00023242"/>
    </source>
</evidence>
<feature type="compositionally biased region" description="Polar residues" evidence="4">
    <location>
        <begin position="839"/>
        <end position="852"/>
    </location>
</feature>
<keyword evidence="7" id="KW-1185">Reference proteome</keyword>
<dbReference type="CDD" id="cd17744">
    <property type="entry name" value="BRCT_MDC1_rpt1"/>
    <property type="match status" value="1"/>
</dbReference>
<keyword evidence="2" id="KW-0227">DNA damage</keyword>
<feature type="region of interest" description="Disordered" evidence="4">
    <location>
        <begin position="887"/>
        <end position="920"/>
    </location>
</feature>
<feature type="compositionally biased region" description="Polar residues" evidence="4">
    <location>
        <begin position="571"/>
        <end position="584"/>
    </location>
</feature>
<dbReference type="PANTHER" id="PTHR23196">
    <property type="entry name" value="PAX TRANSCRIPTION ACTIVATION DOMAIN INTERACTING PROTEIN"/>
    <property type="match status" value="1"/>
</dbReference>
<dbReference type="PROSITE" id="PS50172">
    <property type="entry name" value="BRCT"/>
    <property type="match status" value="1"/>
</dbReference>
<keyword evidence="3" id="KW-0539">Nucleus</keyword>
<evidence type="ECO:0000259" key="5">
    <source>
        <dbReference type="PROSITE" id="PS50172"/>
    </source>
</evidence>
<dbReference type="SMART" id="SM00292">
    <property type="entry name" value="BRCT"/>
    <property type="match status" value="1"/>
</dbReference>
<evidence type="ECO:0000256" key="2">
    <source>
        <dbReference type="ARBA" id="ARBA00022763"/>
    </source>
</evidence>
<proteinExistence type="predicted"/>
<dbReference type="EMBL" id="CM018045">
    <property type="protein sequence ID" value="KAA8527503.1"/>
    <property type="molecule type" value="Genomic_DNA"/>
</dbReference>
<dbReference type="PANTHER" id="PTHR23196:SF1">
    <property type="entry name" value="PAX-INTERACTING PROTEIN 1"/>
    <property type="match status" value="1"/>
</dbReference>
<feature type="region of interest" description="Disordered" evidence="4">
    <location>
        <begin position="566"/>
        <end position="598"/>
    </location>
</feature>
<feature type="region of interest" description="Disordered" evidence="4">
    <location>
        <begin position="441"/>
        <end position="476"/>
    </location>
</feature>
<protein>
    <recommendedName>
        <fullName evidence="5">BRCT domain-containing protein</fullName>
    </recommendedName>
</protein>
<dbReference type="Gene3D" id="3.40.50.10190">
    <property type="entry name" value="BRCT domain"/>
    <property type="match status" value="2"/>
</dbReference>
<dbReference type="SUPFAM" id="SSF52113">
    <property type="entry name" value="BRCT domain"/>
    <property type="match status" value="1"/>
</dbReference>
<evidence type="ECO:0000313" key="7">
    <source>
        <dbReference type="Proteomes" id="UP000325577"/>
    </source>
</evidence>
<name>A0A5J5A970_9ASTE</name>
<evidence type="ECO:0000256" key="4">
    <source>
        <dbReference type="SAM" id="MobiDB-lite"/>
    </source>
</evidence>
<feature type="domain" description="BRCT" evidence="5">
    <location>
        <begin position="1039"/>
        <end position="1128"/>
    </location>
</feature>
<sequence length="1273" mass="140172">MGSLGHSDDEIEPIKRSSAVDLSDFETQIFDSQFSPLSSSGEKFKGEDVDELKLLQSTVPFDDTVPIEDAFETQAVNLDGETQVLDDPDCIENMDTQLLDEYYNEVIVNSFGEGTDRTEVLGNTEELSDDDFVKRAGSHSVDLENMVHTSLCKQGDMGFRAELDALHYEQQSSDLHVSTATPVDNDTPELKTGSVRRGFTSVRVVSLRASGLAARCKASKGINRVSCSVRSGNQSLKESDNHSLKESDNQFLKEHTAEDDGVPFIRDSSKFREEIDQEHVWGVDNEQIDGLRNENKCRVGSSTVRKLFMEDTLAEIKQSNDYNDNAGVGADLPQLLACNNELEGLSYVNSLEPGDSSQTNALGFVDRFIKFSVTEFYQEASFRKSTGGKSKHVSSAKGTQSLAKIANLKSTVGEIFDWDDSCEDEGGGEFFKKKKEAFFDNGGQRQRSFTQPRKPRYVNSEGSEAANESRDKEEQPDIHEKILGLVHSNSRLVLHPEGNDVTAQVTEIEFRKNLIKELDEQLNAGLSDGMEANGTDQDMTDMLNVGFDTQMAAEAMEVSCYGVGVPDSDSNDANQGVKNVSKSSPKGERKNNAHSKHNFLKTRASSSNCGVITRQSKKTERIGAKLSKESFVSSQKQSKLVKKQCNIELVKAELKSAKFNAEECFATNASKNLDKITSKVVKQGKEERALKRSDLDEVDKCHVSLSSSRHILAKKLSLQEELGSSTPIAYRTRQCREAKLKQAGNASNDVRKKINDLTEVGVLKGKRKRCSTGFDASEVSSAKEKFSELGSNQFGKLEMVKLTEHGQLKPKLKGKTTVQVDQLSYPRGRRTHRKFSGQLDGTSNLHGSATASIGQEANGQAIARLKRSKTDAISNYLDLGIKRQTRSSASAGPILPTLDKQSEQRSFQQSVDKAGSGDAGLNHNSVDINGGAIPKDVVGIQSSKHSDENNDSDTTLSAEGARVHARFEASLREGCKKSGSVCASPVNCTTPMKAVSPICMGDEYLKQSCKNLSRSSLMKEINSLIADGPKPTSAIKDTRRRRDMANVRVLFSHHLDEDIIKQQKKILARLGASVASSISDATHFITDNFVRTRNMLEAIAFGKPVVTHLWLESCGQASCFIDEKNHILRDAKKEKEFGFSLPVSLARACQCPLFQGQKVLITPNTKPGKELLASLVKAVHGLAVERIGRSALKDDKIPDDLLVLSCEEDYAVCVPFLEKGAAVYSSELLLNGIVTQKLEFERHRLFADHVKRTRSTIWLKKDSNQYLPVPKSK</sequence>
<dbReference type="OrthoDB" id="342264at2759"/>
<feature type="region of interest" description="Disordered" evidence="4">
    <location>
        <begin position="824"/>
        <end position="852"/>
    </location>
</feature>
<dbReference type="GO" id="GO:0005634">
    <property type="term" value="C:nucleus"/>
    <property type="evidence" value="ECO:0007669"/>
    <property type="project" value="UniProtKB-SubCell"/>
</dbReference>
<dbReference type="InterPro" id="IPR036420">
    <property type="entry name" value="BRCT_dom_sf"/>
</dbReference>
<dbReference type="InterPro" id="IPR001357">
    <property type="entry name" value="BRCT_dom"/>
</dbReference>
<dbReference type="Pfam" id="PF16770">
    <property type="entry name" value="RTT107_BRCT_5"/>
    <property type="match status" value="1"/>
</dbReference>
<gene>
    <name evidence="6" type="ORF">F0562_034782</name>
</gene>
<comment type="subcellular location">
    <subcellularLocation>
        <location evidence="1">Nucleus</location>
    </subcellularLocation>
</comment>
<organism evidence="6 7">
    <name type="scientific">Nyssa sinensis</name>
    <dbReference type="NCBI Taxonomy" id="561372"/>
    <lineage>
        <taxon>Eukaryota</taxon>
        <taxon>Viridiplantae</taxon>
        <taxon>Streptophyta</taxon>
        <taxon>Embryophyta</taxon>
        <taxon>Tracheophyta</taxon>
        <taxon>Spermatophyta</taxon>
        <taxon>Magnoliopsida</taxon>
        <taxon>eudicotyledons</taxon>
        <taxon>Gunneridae</taxon>
        <taxon>Pentapetalae</taxon>
        <taxon>asterids</taxon>
        <taxon>Cornales</taxon>
        <taxon>Nyssaceae</taxon>
        <taxon>Nyssa</taxon>
    </lineage>
</organism>
<dbReference type="CDD" id="cd18432">
    <property type="entry name" value="BRCT_PAXIP1_rpt6_like"/>
    <property type="match status" value="1"/>
</dbReference>
<dbReference type="Pfam" id="PF16589">
    <property type="entry name" value="BRCT_2"/>
    <property type="match status" value="1"/>
</dbReference>
<evidence type="ECO:0000313" key="6">
    <source>
        <dbReference type="EMBL" id="KAA8527503.1"/>
    </source>
</evidence>
<accession>A0A5J5A970</accession>
<dbReference type="GO" id="GO:0006974">
    <property type="term" value="P:DNA damage response"/>
    <property type="evidence" value="ECO:0007669"/>
    <property type="project" value="UniProtKB-KW"/>
</dbReference>
<reference evidence="6 7" key="1">
    <citation type="submission" date="2019-09" db="EMBL/GenBank/DDBJ databases">
        <title>A chromosome-level genome assembly of the Chinese tupelo Nyssa sinensis.</title>
        <authorList>
            <person name="Yang X."/>
            <person name="Kang M."/>
            <person name="Yang Y."/>
            <person name="Xiong H."/>
            <person name="Wang M."/>
            <person name="Zhang Z."/>
            <person name="Wang Z."/>
            <person name="Wu H."/>
            <person name="Ma T."/>
            <person name="Liu J."/>
            <person name="Xi Z."/>
        </authorList>
    </citation>
    <scope>NUCLEOTIDE SEQUENCE [LARGE SCALE GENOMIC DNA]</scope>
    <source>
        <strain evidence="6">J267</strain>
        <tissue evidence="6">Leaf</tissue>
    </source>
</reference>
<dbReference type="AlphaFoldDB" id="A0A5J5A970"/>
<feature type="compositionally biased region" description="Basic and acidic residues" evidence="4">
    <location>
        <begin position="467"/>
        <end position="476"/>
    </location>
</feature>
<evidence type="ECO:0000256" key="1">
    <source>
        <dbReference type="ARBA" id="ARBA00004123"/>
    </source>
</evidence>
<dbReference type="InterPro" id="IPR051579">
    <property type="entry name" value="DDR_Transcriptional_Reg"/>
</dbReference>